<proteinExistence type="predicted"/>
<dbReference type="EMBL" id="LSRS01000001">
    <property type="protein sequence ID" value="KAF1086753.1"/>
    <property type="molecule type" value="Genomic_DNA"/>
</dbReference>
<keyword evidence="3" id="KW-1185">Reference proteome</keyword>
<evidence type="ECO:0000313" key="3">
    <source>
        <dbReference type="Proteomes" id="UP000798488"/>
    </source>
</evidence>
<feature type="domain" description="DUF6449" evidence="1">
    <location>
        <begin position="2"/>
        <end position="47"/>
    </location>
</feature>
<protein>
    <recommendedName>
        <fullName evidence="1">DUF6449 domain-containing protein</fullName>
    </recommendedName>
</protein>
<evidence type="ECO:0000259" key="1">
    <source>
        <dbReference type="Pfam" id="PF20047"/>
    </source>
</evidence>
<gene>
    <name evidence="2" type="ORF">SPSYN_00472</name>
</gene>
<name>A0A9D2WSW1_9FIRM</name>
<dbReference type="AlphaFoldDB" id="A0A9D2WSW1"/>
<organism evidence="2 3">
    <name type="scientific">Sporotomaculum syntrophicum</name>
    <dbReference type="NCBI Taxonomy" id="182264"/>
    <lineage>
        <taxon>Bacteria</taxon>
        <taxon>Bacillati</taxon>
        <taxon>Bacillota</taxon>
        <taxon>Clostridia</taxon>
        <taxon>Eubacteriales</taxon>
        <taxon>Desulfallaceae</taxon>
        <taxon>Sporotomaculum</taxon>
    </lineage>
</organism>
<sequence>MTRDYQIIYDEYANFLKPIYESEEYKKMHYDILQVNPDDVEKITLRPNMSTGKHKELVILEPTDVEEAGVDQINASWEKSVICWKTG</sequence>
<accession>A0A9D2WSW1</accession>
<comment type="caution">
    <text evidence="2">The sequence shown here is derived from an EMBL/GenBank/DDBJ whole genome shotgun (WGS) entry which is preliminary data.</text>
</comment>
<dbReference type="InterPro" id="IPR045611">
    <property type="entry name" value="DUF6449"/>
</dbReference>
<dbReference type="Pfam" id="PF20047">
    <property type="entry name" value="DUF6449"/>
    <property type="match status" value="1"/>
</dbReference>
<evidence type="ECO:0000313" key="2">
    <source>
        <dbReference type="EMBL" id="KAF1086753.1"/>
    </source>
</evidence>
<reference evidence="2" key="1">
    <citation type="submission" date="2016-02" db="EMBL/GenBank/DDBJ databases">
        <title>Draft Genome Sequence of Sporotomaculum syntrophicum Strain FB, a Syntrophic Benzoate Degrader.</title>
        <authorList>
            <person name="Nobu M.K."/>
            <person name="Narihiro T."/>
            <person name="Qiu Y.-L."/>
            <person name="Ohashi A."/>
            <person name="Liu W.-T."/>
            <person name="Yuji S."/>
        </authorList>
    </citation>
    <scope>NUCLEOTIDE SEQUENCE</scope>
    <source>
        <strain evidence="2">FB</strain>
    </source>
</reference>
<dbReference type="Proteomes" id="UP000798488">
    <property type="component" value="Unassembled WGS sequence"/>
</dbReference>
<dbReference type="OrthoDB" id="1706490at2"/>